<keyword evidence="3" id="KW-0560">Oxidoreductase</keyword>
<dbReference type="GO" id="GO:0008726">
    <property type="term" value="F:alkanesulfonate monooxygenase activity"/>
    <property type="evidence" value="ECO:0007669"/>
    <property type="project" value="TreeGrafter"/>
</dbReference>
<evidence type="ECO:0000256" key="3">
    <source>
        <dbReference type="ARBA" id="ARBA00023002"/>
    </source>
</evidence>
<evidence type="ECO:0000313" key="6">
    <source>
        <dbReference type="EMBL" id="EFH84992.1"/>
    </source>
</evidence>
<reference evidence="6 7" key="1">
    <citation type="journal article" date="2011" name="Stand. Genomic Sci.">
        <title>Non-contiguous finished genome sequence and contextual data of the filamentous soil bacterium Ktedonobacter racemifer type strain (SOSP1-21).</title>
        <authorList>
            <person name="Chang Y.J."/>
            <person name="Land M."/>
            <person name="Hauser L."/>
            <person name="Chertkov O."/>
            <person name="Del Rio T.G."/>
            <person name="Nolan M."/>
            <person name="Copeland A."/>
            <person name="Tice H."/>
            <person name="Cheng J.F."/>
            <person name="Lucas S."/>
            <person name="Han C."/>
            <person name="Goodwin L."/>
            <person name="Pitluck S."/>
            <person name="Ivanova N."/>
            <person name="Ovchinikova G."/>
            <person name="Pati A."/>
            <person name="Chen A."/>
            <person name="Palaniappan K."/>
            <person name="Mavromatis K."/>
            <person name="Liolios K."/>
            <person name="Brettin T."/>
            <person name="Fiebig A."/>
            <person name="Rohde M."/>
            <person name="Abt B."/>
            <person name="Goker M."/>
            <person name="Detter J.C."/>
            <person name="Woyke T."/>
            <person name="Bristow J."/>
            <person name="Eisen J.A."/>
            <person name="Markowitz V."/>
            <person name="Hugenholtz P."/>
            <person name="Kyrpides N.C."/>
            <person name="Klenk H.P."/>
            <person name="Lapidus A."/>
        </authorList>
    </citation>
    <scope>NUCLEOTIDE SEQUENCE [LARGE SCALE GENOMIC DNA]</scope>
    <source>
        <strain evidence="7">DSM 44963</strain>
    </source>
</reference>
<feature type="domain" description="Luciferase-like" evidence="5">
    <location>
        <begin position="10"/>
        <end position="191"/>
    </location>
</feature>
<dbReference type="STRING" id="485913.Krac_6124"/>
<dbReference type="GO" id="GO:0046306">
    <property type="term" value="P:alkanesulfonate catabolic process"/>
    <property type="evidence" value="ECO:0007669"/>
    <property type="project" value="TreeGrafter"/>
</dbReference>
<dbReference type="PANTHER" id="PTHR42847:SF4">
    <property type="entry name" value="ALKANESULFONATE MONOOXYGENASE-RELATED"/>
    <property type="match status" value="1"/>
</dbReference>
<keyword evidence="4" id="KW-0503">Monooxygenase</keyword>
<dbReference type="Pfam" id="PF00296">
    <property type="entry name" value="Bac_luciferase"/>
    <property type="match status" value="1"/>
</dbReference>
<dbReference type="EMBL" id="ADVG01000003">
    <property type="protein sequence ID" value="EFH84992.1"/>
    <property type="molecule type" value="Genomic_DNA"/>
</dbReference>
<name>D6TXZ6_KTERA</name>
<dbReference type="RefSeq" id="WP_007916922.1">
    <property type="nucleotide sequence ID" value="NZ_ADVG01000003.1"/>
</dbReference>
<proteinExistence type="predicted"/>
<dbReference type="PANTHER" id="PTHR42847">
    <property type="entry name" value="ALKANESULFONATE MONOOXYGENASE"/>
    <property type="match status" value="1"/>
</dbReference>
<dbReference type="InterPro" id="IPR050172">
    <property type="entry name" value="SsuD_RutA_monooxygenase"/>
</dbReference>
<keyword evidence="2" id="KW-0288">FMN</keyword>
<keyword evidence="7" id="KW-1185">Reference proteome</keyword>
<evidence type="ECO:0000256" key="2">
    <source>
        <dbReference type="ARBA" id="ARBA00022643"/>
    </source>
</evidence>
<evidence type="ECO:0000259" key="5">
    <source>
        <dbReference type="Pfam" id="PF00296"/>
    </source>
</evidence>
<dbReference type="SUPFAM" id="SSF51679">
    <property type="entry name" value="Bacterial luciferase-like"/>
    <property type="match status" value="1"/>
</dbReference>
<organism evidence="6 7">
    <name type="scientific">Ktedonobacter racemifer DSM 44963</name>
    <dbReference type="NCBI Taxonomy" id="485913"/>
    <lineage>
        <taxon>Bacteria</taxon>
        <taxon>Bacillati</taxon>
        <taxon>Chloroflexota</taxon>
        <taxon>Ktedonobacteria</taxon>
        <taxon>Ktedonobacterales</taxon>
        <taxon>Ktedonobacteraceae</taxon>
        <taxon>Ktedonobacter</taxon>
    </lineage>
</organism>
<evidence type="ECO:0000256" key="4">
    <source>
        <dbReference type="ARBA" id="ARBA00023033"/>
    </source>
</evidence>
<dbReference type="eggNOG" id="COG2141">
    <property type="taxonomic scope" value="Bacteria"/>
</dbReference>
<dbReference type="AlphaFoldDB" id="D6TXZ6"/>
<dbReference type="InterPro" id="IPR036661">
    <property type="entry name" value="Luciferase-like_sf"/>
</dbReference>
<sequence>MKYGFILMGTPRDVVELAQEAEAAGWDGVFLSDDWMTAWILLTAIACRTQRIRLGTMLTPLPEQLPWYVATQTATLDQLCEGRVVLTAGLGVLESHKESSLNKKVRAERLDEALSILESRWRGEPLHAVSGGHYAPLQEMHSSVEVYPHTPQQQPRIPIWIIAGPKQSQLRRAACWDGAVIGGTPEEIRVRKAEIEALRLSSIPLDIITEGETPHDDPERAAAIVRPYAEAGATWWLESMWEWEGVTRNYDMRMRIRSGPPRIS</sequence>
<protein>
    <submittedName>
        <fullName evidence="6">Luciferase-like, subgroup</fullName>
    </submittedName>
</protein>
<dbReference type="Proteomes" id="UP000004508">
    <property type="component" value="Unassembled WGS sequence"/>
</dbReference>
<gene>
    <name evidence="6" type="ORF">Krac_6124</name>
</gene>
<dbReference type="Gene3D" id="3.20.20.30">
    <property type="entry name" value="Luciferase-like domain"/>
    <property type="match status" value="1"/>
</dbReference>
<dbReference type="InParanoid" id="D6TXZ6"/>
<evidence type="ECO:0000256" key="1">
    <source>
        <dbReference type="ARBA" id="ARBA00022630"/>
    </source>
</evidence>
<comment type="caution">
    <text evidence="6">The sequence shown here is derived from an EMBL/GenBank/DDBJ whole genome shotgun (WGS) entry which is preliminary data.</text>
</comment>
<evidence type="ECO:0000313" key="7">
    <source>
        <dbReference type="Proteomes" id="UP000004508"/>
    </source>
</evidence>
<keyword evidence="1" id="KW-0285">Flavoprotein</keyword>
<accession>D6TXZ6</accession>
<dbReference type="InterPro" id="IPR011251">
    <property type="entry name" value="Luciferase-like_dom"/>
</dbReference>